<keyword evidence="7" id="KW-0175">Coiled coil</keyword>
<dbReference type="KEGG" id="bana:BARAN1_0104"/>
<dbReference type="GO" id="GO:0032784">
    <property type="term" value="P:regulation of DNA-templated transcription elongation"/>
    <property type="evidence" value="ECO:0007669"/>
    <property type="project" value="InterPro"/>
</dbReference>
<dbReference type="Pfam" id="PF03449">
    <property type="entry name" value="GreA_GreB_N"/>
    <property type="match status" value="1"/>
</dbReference>
<dbReference type="InterPro" id="IPR022691">
    <property type="entry name" value="Tscrpt_elong_fac_GreA/B_N"/>
</dbReference>
<evidence type="ECO:0000259" key="9">
    <source>
        <dbReference type="Pfam" id="PF03449"/>
    </source>
</evidence>
<feature type="coiled-coil region" evidence="7">
    <location>
        <begin position="2"/>
        <end position="29"/>
    </location>
</feature>
<evidence type="ECO:0000256" key="2">
    <source>
        <dbReference type="ARBA" id="ARBA00013729"/>
    </source>
</evidence>
<proteinExistence type="inferred from homology"/>
<accession>A0A2X3KYW0</accession>
<dbReference type="OrthoDB" id="9808774at2"/>
<dbReference type="Pfam" id="PF01272">
    <property type="entry name" value="GreA_GreB"/>
    <property type="match status" value="1"/>
</dbReference>
<dbReference type="Proteomes" id="UP000249818">
    <property type="component" value="Chromosome BARAN1"/>
</dbReference>
<evidence type="ECO:0000256" key="6">
    <source>
        <dbReference type="ARBA" id="ARBA00030776"/>
    </source>
</evidence>
<dbReference type="GO" id="GO:0070063">
    <property type="term" value="F:RNA polymerase binding"/>
    <property type="evidence" value="ECO:0007669"/>
    <property type="project" value="InterPro"/>
</dbReference>
<evidence type="ECO:0000256" key="5">
    <source>
        <dbReference type="ARBA" id="ARBA00023163"/>
    </source>
</evidence>
<dbReference type="AlphaFoldDB" id="A0A2X3KYW0"/>
<dbReference type="InterPro" id="IPR001437">
    <property type="entry name" value="Tscrpt_elong_fac_GreA/B_C"/>
</dbReference>
<keyword evidence="5" id="KW-0804">Transcription</keyword>
<feature type="domain" description="Transcription elongation factor GreA/GreB N-terminal" evidence="9">
    <location>
        <begin position="6"/>
        <end position="77"/>
    </location>
</feature>
<gene>
    <name evidence="10" type="primary">greA</name>
    <name evidence="10" type="ORF">BARAN1_0104</name>
</gene>
<evidence type="ECO:0000313" key="10">
    <source>
        <dbReference type="EMBL" id="SQD92129.1"/>
    </source>
</evidence>
<dbReference type="GO" id="GO:0006354">
    <property type="term" value="P:DNA-templated transcription elongation"/>
    <property type="evidence" value="ECO:0007669"/>
    <property type="project" value="TreeGrafter"/>
</dbReference>
<dbReference type="PIRSF" id="PIRSF006092">
    <property type="entry name" value="GreA_GreB"/>
    <property type="match status" value="1"/>
</dbReference>
<feature type="domain" description="Transcription elongation factor GreA/GreB C-terminal" evidence="8">
    <location>
        <begin position="86"/>
        <end position="158"/>
    </location>
</feature>
<sequence length="160" mass="18326">MAKETLLTKEGYQQKKAELERLEHRLYQEIPQRLKEAKDHGGGDVRENREYLYLKQEQDMIEAEARALRELLETARIITEDDFRPDEVGIGARAILEDVETGEVATYTLVPPAEVDLLQNRIGVDSPVGQALQTYSKGKMITVQTQGKKIKYKILGIERR</sequence>
<dbReference type="GO" id="GO:0003677">
    <property type="term" value="F:DNA binding"/>
    <property type="evidence" value="ECO:0007669"/>
    <property type="project" value="UniProtKB-KW"/>
</dbReference>
<reference evidence="11" key="1">
    <citation type="submission" date="2018-05" db="EMBL/GenBank/DDBJ databases">
        <authorList>
            <person name="Hao L."/>
        </authorList>
    </citation>
    <scope>NUCLEOTIDE SEQUENCE [LARGE SCALE GENOMIC DNA]</scope>
</reference>
<dbReference type="Gene3D" id="1.10.287.180">
    <property type="entry name" value="Transcription elongation factor, GreA/GreB, N-terminal domain"/>
    <property type="match status" value="1"/>
</dbReference>
<dbReference type="FunFam" id="1.10.287.180:FF:000001">
    <property type="entry name" value="Transcription elongation factor GreA"/>
    <property type="match status" value="1"/>
</dbReference>
<keyword evidence="11" id="KW-1185">Reference proteome</keyword>
<dbReference type="SUPFAM" id="SSF46557">
    <property type="entry name" value="GreA transcript cleavage protein, N-terminal domain"/>
    <property type="match status" value="1"/>
</dbReference>
<dbReference type="GO" id="GO:0003746">
    <property type="term" value="F:translation elongation factor activity"/>
    <property type="evidence" value="ECO:0007669"/>
    <property type="project" value="UniProtKB-KW"/>
</dbReference>
<dbReference type="InterPro" id="IPR036953">
    <property type="entry name" value="GreA/GreB_C_sf"/>
</dbReference>
<dbReference type="InterPro" id="IPR036805">
    <property type="entry name" value="Tscrpt_elong_fac_GreA/B_N_sf"/>
</dbReference>
<organism evidence="10 11">
    <name type="scientific">Candidatus Bipolaricaulis anaerobius</name>
    <dbReference type="NCBI Taxonomy" id="2026885"/>
    <lineage>
        <taxon>Bacteria</taxon>
        <taxon>Candidatus Bipolaricaulota</taxon>
        <taxon>Candidatus Bipolaricaulia</taxon>
        <taxon>Candidatus Bipolaricaulales</taxon>
        <taxon>Candidatus Bipolaricaulaceae</taxon>
        <taxon>Candidatus Bipolaricaulis</taxon>
    </lineage>
</organism>
<keyword evidence="10" id="KW-0251">Elongation factor</keyword>
<dbReference type="SUPFAM" id="SSF54534">
    <property type="entry name" value="FKBP-like"/>
    <property type="match status" value="1"/>
</dbReference>
<protein>
    <recommendedName>
        <fullName evidence="2">Transcription elongation factor GreA</fullName>
    </recommendedName>
    <alternativeName>
        <fullName evidence="6">Transcript cleavage factor GreA</fullName>
    </alternativeName>
</protein>
<dbReference type="PANTHER" id="PTHR30437:SF4">
    <property type="entry name" value="TRANSCRIPTION ELONGATION FACTOR GREA"/>
    <property type="match status" value="1"/>
</dbReference>
<evidence type="ECO:0000313" key="11">
    <source>
        <dbReference type="Proteomes" id="UP000249818"/>
    </source>
</evidence>
<comment type="similarity">
    <text evidence="1">Belongs to the GreA/GreB family.</text>
</comment>
<evidence type="ECO:0000256" key="7">
    <source>
        <dbReference type="SAM" id="Coils"/>
    </source>
</evidence>
<dbReference type="PANTHER" id="PTHR30437">
    <property type="entry name" value="TRANSCRIPTION ELONGATION FACTOR GREA"/>
    <property type="match status" value="1"/>
</dbReference>
<dbReference type="InterPro" id="IPR023459">
    <property type="entry name" value="Tscrpt_elong_fac_GreA/B_fam"/>
</dbReference>
<dbReference type="Gene3D" id="3.10.50.30">
    <property type="entry name" value="Transcription elongation factor, GreA/GreB, C-terminal domain"/>
    <property type="match status" value="1"/>
</dbReference>
<keyword evidence="10" id="KW-0648">Protein biosynthesis</keyword>
<keyword evidence="3" id="KW-0805">Transcription regulation</keyword>
<name>A0A2X3KYW0_9BACT</name>
<dbReference type="EMBL" id="LS483254">
    <property type="protein sequence ID" value="SQD92129.1"/>
    <property type="molecule type" value="Genomic_DNA"/>
</dbReference>
<evidence type="ECO:0000256" key="1">
    <source>
        <dbReference type="ARBA" id="ARBA00008213"/>
    </source>
</evidence>
<evidence type="ECO:0000256" key="4">
    <source>
        <dbReference type="ARBA" id="ARBA00023125"/>
    </source>
</evidence>
<evidence type="ECO:0000256" key="3">
    <source>
        <dbReference type="ARBA" id="ARBA00023015"/>
    </source>
</evidence>
<keyword evidence="4" id="KW-0238">DNA-binding</keyword>
<evidence type="ECO:0000259" key="8">
    <source>
        <dbReference type="Pfam" id="PF01272"/>
    </source>
</evidence>
<dbReference type="RefSeq" id="WP_122030397.1">
    <property type="nucleotide sequence ID" value="NZ_LS483254.1"/>
</dbReference>